<keyword evidence="1" id="KW-1133">Transmembrane helix</keyword>
<name>A0ABU3FCT5_9ENTE</name>
<dbReference type="Proteomes" id="UP001181046">
    <property type="component" value="Unassembled WGS sequence"/>
</dbReference>
<keyword evidence="3" id="KW-1185">Reference proteome</keyword>
<proteinExistence type="predicted"/>
<dbReference type="PROSITE" id="PS51257">
    <property type="entry name" value="PROKAR_LIPOPROTEIN"/>
    <property type="match status" value="1"/>
</dbReference>
<keyword evidence="1" id="KW-0472">Membrane</keyword>
<reference evidence="2" key="1">
    <citation type="submission" date="2023-03" db="EMBL/GenBank/DDBJ databases">
        <authorList>
            <person name="Shen W."/>
            <person name="Cai J."/>
        </authorList>
    </citation>
    <scope>NUCLEOTIDE SEQUENCE</scope>
    <source>
        <strain evidence="2">P66-3</strain>
    </source>
</reference>
<dbReference type="Pfam" id="PF09946">
    <property type="entry name" value="DUF2178"/>
    <property type="match status" value="1"/>
</dbReference>
<feature type="transmembrane region" description="Helical" evidence="1">
    <location>
        <begin position="51"/>
        <end position="71"/>
    </location>
</feature>
<evidence type="ECO:0008006" key="4">
    <source>
        <dbReference type="Google" id="ProtNLM"/>
    </source>
</evidence>
<comment type="caution">
    <text evidence="2">The sequence shown here is derived from an EMBL/GenBank/DDBJ whole genome shotgun (WGS) entry which is preliminary data.</text>
</comment>
<evidence type="ECO:0000313" key="3">
    <source>
        <dbReference type="Proteomes" id="UP001181046"/>
    </source>
</evidence>
<feature type="transmembrane region" description="Helical" evidence="1">
    <location>
        <begin position="20"/>
        <end position="39"/>
    </location>
</feature>
<evidence type="ECO:0000313" key="2">
    <source>
        <dbReference type="EMBL" id="MDT2759485.1"/>
    </source>
</evidence>
<dbReference type="RefSeq" id="WP_311829894.1">
    <property type="nucleotide sequence ID" value="NZ_JARQAJ010000003.1"/>
</dbReference>
<evidence type="ECO:0000256" key="1">
    <source>
        <dbReference type="SAM" id="Phobius"/>
    </source>
</evidence>
<keyword evidence="1" id="KW-0812">Transmembrane</keyword>
<feature type="transmembrane region" description="Helical" evidence="1">
    <location>
        <begin position="103"/>
        <end position="124"/>
    </location>
</feature>
<feature type="transmembrane region" description="Helical" evidence="1">
    <location>
        <begin position="130"/>
        <end position="150"/>
    </location>
</feature>
<dbReference type="EMBL" id="JARQAJ010000003">
    <property type="protein sequence ID" value="MDT2759485.1"/>
    <property type="molecule type" value="Genomic_DNA"/>
</dbReference>
<dbReference type="InterPro" id="IPR019235">
    <property type="entry name" value="DUF2178_TM"/>
</dbReference>
<protein>
    <recommendedName>
        <fullName evidence="4">DUF2178 domain-containing protein</fullName>
    </recommendedName>
</protein>
<sequence length="154" mass="17534">MRALTKIDHAYRKKIQKQTLTYSAATIFMLACLGILLIGTTWYELAINDRAAGFLFGFFLSLSCVFLIYIVKNHRTMNDPEKLRQHRIAKTDERNLAISSKSLQITGSVIAIVLLILTMVGSFISADLMFVSSSLLYVFLGSYLICYLYFRKKL</sequence>
<gene>
    <name evidence="2" type="ORF">P7H27_06875</name>
</gene>
<organism evidence="2 3">
    <name type="scientific">Enterococcus xiangfangensis</name>
    <dbReference type="NCBI Taxonomy" id="1296537"/>
    <lineage>
        <taxon>Bacteria</taxon>
        <taxon>Bacillati</taxon>
        <taxon>Bacillota</taxon>
        <taxon>Bacilli</taxon>
        <taxon>Lactobacillales</taxon>
        <taxon>Enterococcaceae</taxon>
        <taxon>Enterococcus</taxon>
    </lineage>
</organism>
<accession>A0ABU3FCT5</accession>